<accession>A0A7S0Z9A7</accession>
<organism evidence="7">
    <name type="scientific">Ostreococcus mediterraneus</name>
    <dbReference type="NCBI Taxonomy" id="1486918"/>
    <lineage>
        <taxon>Eukaryota</taxon>
        <taxon>Viridiplantae</taxon>
        <taxon>Chlorophyta</taxon>
        <taxon>Mamiellophyceae</taxon>
        <taxon>Mamiellales</taxon>
        <taxon>Bathycoccaceae</taxon>
        <taxon>Ostreococcus</taxon>
    </lineage>
</organism>
<feature type="region of interest" description="Disordered" evidence="3">
    <location>
        <begin position="627"/>
        <end position="670"/>
    </location>
</feature>
<dbReference type="Gene3D" id="3.10.390.10">
    <property type="entry name" value="SAND domain-like"/>
    <property type="match status" value="1"/>
</dbReference>
<feature type="domain" description="TFIIS N-terminal" evidence="6">
    <location>
        <begin position="321"/>
        <end position="407"/>
    </location>
</feature>
<dbReference type="PROSITE" id="PS51319">
    <property type="entry name" value="TFIIS_N"/>
    <property type="match status" value="1"/>
</dbReference>
<feature type="domain" description="C3H1-type" evidence="4">
    <location>
        <begin position="795"/>
        <end position="823"/>
    </location>
</feature>
<dbReference type="PROSITE" id="PS50103">
    <property type="entry name" value="ZF_C3H1"/>
    <property type="match status" value="1"/>
</dbReference>
<feature type="compositionally biased region" description="Low complexity" evidence="3">
    <location>
        <begin position="1"/>
        <end position="16"/>
    </location>
</feature>
<dbReference type="PANTHER" id="PTHR46557:SF1">
    <property type="entry name" value="SERINE_THREONINE-PROTEIN PHOSPHATASE 1 REGULATORY SUBUNIT 10"/>
    <property type="match status" value="1"/>
</dbReference>
<proteinExistence type="predicted"/>
<evidence type="ECO:0000313" key="7">
    <source>
        <dbReference type="EMBL" id="CAD8814703.1"/>
    </source>
</evidence>
<dbReference type="SUPFAM" id="SSF47676">
    <property type="entry name" value="Conserved domain common to transcription factors TFIIS, elongin A, CRSP70"/>
    <property type="match status" value="1"/>
</dbReference>
<evidence type="ECO:0000259" key="4">
    <source>
        <dbReference type="PROSITE" id="PS50103"/>
    </source>
</evidence>
<feature type="region of interest" description="Disordered" evidence="3">
    <location>
        <begin position="737"/>
        <end position="779"/>
    </location>
</feature>
<dbReference type="PROSITE" id="PS50864">
    <property type="entry name" value="SAND"/>
    <property type="match status" value="1"/>
</dbReference>
<evidence type="ECO:0000256" key="3">
    <source>
        <dbReference type="SAM" id="MobiDB-lite"/>
    </source>
</evidence>
<feature type="domain" description="SAND" evidence="5">
    <location>
        <begin position="151"/>
        <end position="223"/>
    </location>
</feature>
<keyword evidence="2" id="KW-0479">Metal-binding</keyword>
<dbReference type="GO" id="GO:0000785">
    <property type="term" value="C:chromatin"/>
    <property type="evidence" value="ECO:0007669"/>
    <property type="project" value="TreeGrafter"/>
</dbReference>
<dbReference type="InterPro" id="IPR035441">
    <property type="entry name" value="TFIIS/LEDGF_dom_sf"/>
</dbReference>
<feature type="region of interest" description="Disordered" evidence="3">
    <location>
        <begin position="554"/>
        <end position="595"/>
    </location>
</feature>
<evidence type="ECO:0000256" key="2">
    <source>
        <dbReference type="PROSITE-ProRule" id="PRU00723"/>
    </source>
</evidence>
<feature type="compositionally biased region" description="Low complexity" evidence="3">
    <location>
        <begin position="737"/>
        <end position="753"/>
    </location>
</feature>
<comment type="subcellular location">
    <subcellularLocation>
        <location evidence="1">Nucleus</location>
    </subcellularLocation>
</comment>
<dbReference type="Pfam" id="PF08711">
    <property type="entry name" value="Med26"/>
    <property type="match status" value="1"/>
</dbReference>
<protein>
    <recommendedName>
        <fullName evidence="8">C3H1-type domain-containing protein</fullName>
    </recommendedName>
</protein>
<dbReference type="GO" id="GO:0003677">
    <property type="term" value="F:DNA binding"/>
    <property type="evidence" value="ECO:0007669"/>
    <property type="project" value="InterPro"/>
</dbReference>
<feature type="zinc finger region" description="C3H1-type" evidence="2">
    <location>
        <begin position="795"/>
        <end position="823"/>
    </location>
</feature>
<dbReference type="AlphaFoldDB" id="A0A7S0Z9A7"/>
<dbReference type="InterPro" id="IPR000571">
    <property type="entry name" value="Znf_CCCH"/>
</dbReference>
<keyword evidence="2" id="KW-0862">Zinc</keyword>
<dbReference type="PANTHER" id="PTHR46557">
    <property type="entry name" value="SERINE/THREONINE-PROTEIN PHOSPHATASE 1 REGULATORY SUBUNIT 10-RELATED"/>
    <property type="match status" value="1"/>
</dbReference>
<dbReference type="InterPro" id="IPR010919">
    <property type="entry name" value="SAND-like_dom_sf"/>
</dbReference>
<dbReference type="GO" id="GO:0005634">
    <property type="term" value="C:nucleus"/>
    <property type="evidence" value="ECO:0007669"/>
    <property type="project" value="UniProtKB-SubCell"/>
</dbReference>
<gene>
    <name evidence="7" type="ORF">OMED0930_LOCUS5820</name>
</gene>
<feature type="compositionally biased region" description="Basic and acidic residues" evidence="3">
    <location>
        <begin position="631"/>
        <end position="643"/>
    </location>
</feature>
<dbReference type="InterPro" id="IPR000770">
    <property type="entry name" value="SAND_dom"/>
</dbReference>
<evidence type="ECO:0000259" key="6">
    <source>
        <dbReference type="PROSITE" id="PS51319"/>
    </source>
</evidence>
<dbReference type="InterPro" id="IPR017923">
    <property type="entry name" value="TFIIS_N"/>
</dbReference>
<dbReference type="EMBL" id="HBFO01008211">
    <property type="protein sequence ID" value="CAD8814703.1"/>
    <property type="molecule type" value="Transcribed_RNA"/>
</dbReference>
<evidence type="ECO:0008006" key="8">
    <source>
        <dbReference type="Google" id="ProtNLM"/>
    </source>
</evidence>
<feature type="region of interest" description="Disordered" evidence="3">
    <location>
        <begin position="1"/>
        <end position="35"/>
    </location>
</feature>
<keyword evidence="2" id="KW-0863">Zinc-finger</keyword>
<evidence type="ECO:0000259" key="5">
    <source>
        <dbReference type="PROSITE" id="PS50864"/>
    </source>
</evidence>
<sequence>MTSSSSSSEGIVAVSSSDDDVVRSNDASSDAGTGNTDTAAILAQMPLALRAQLVAVAKASSNPAPAAVVDEWSKKTQLGVDVLNAVFAAIPRVPSSSEIQSLNDGAREAEARVIASHNFEHVSRDVGLPSTSGDDDGDETVFPGIPEDVRVEIVCGDIRGTLVLKAGFKRQQERVLYKGSLITPSKFEADAGKGASKRWKSTCYVVRENGSKGSNVGDWMLKKNYHAAGTVIGGGKADVKKTALSALPATKKPEAKKKSAFEIELEYVLDDEGGIGESVTDFVHLMRKCSRSAERSLLLQVIRGTMQKRRLRELAAGKGLDTLQTWLGDAREKFESTLLVSILRTLKMIPVNFDALSRTSIGTAISKLKTYQVPAGQPEFDNKEMNDKVLRLSKSVKAQWKAQITEAHVTESEPVEAKVAPKKIEKPAPVAAPVVAVKELGDDDLFGNASKSAKVVAKVPIKVTTKVIERKSDAKLAASTSKPSQSVTDLLTNAKPVPKVHLPPPPAKPTTADAAEDGDSGGSKKRKRKSVTWAADDVLEQVRVFEKDIKQKDVFPDPSSEATDASGRKALASRDREVAAERRAAEKAHRRRLDEMRATTSWRAPAYVSIPKPPPEGRPGEVLELSYGIDSEERDRMLRREAEQPSVKYKRPEDIPDTPGEAPNEDDKLDLQNTPTFTMEFQEEEMSPPIQDNMYDITQQYAQPMHDQAAVPAIDFNALGQLLAQVQSSAAGFQQQQQQQQPYAQQYASQPVQYPGPPMHLQSAYQPQAPPRATTTALSGGAPVPVQAPIVANGKQFRGVCAYFNTPRGCNWGDKCGYLHEKGVTPQ</sequence>
<dbReference type="SMART" id="SM00258">
    <property type="entry name" value="SAND"/>
    <property type="match status" value="1"/>
</dbReference>
<dbReference type="GO" id="GO:0008157">
    <property type="term" value="F:protein phosphatase 1 binding"/>
    <property type="evidence" value="ECO:0007669"/>
    <property type="project" value="TreeGrafter"/>
</dbReference>
<dbReference type="Pfam" id="PF01342">
    <property type="entry name" value="SAND"/>
    <property type="match status" value="1"/>
</dbReference>
<dbReference type="GO" id="GO:0008270">
    <property type="term" value="F:zinc ion binding"/>
    <property type="evidence" value="ECO:0007669"/>
    <property type="project" value="UniProtKB-KW"/>
</dbReference>
<dbReference type="GO" id="GO:0072357">
    <property type="term" value="C:PTW/PP1 phosphatase complex"/>
    <property type="evidence" value="ECO:0007669"/>
    <property type="project" value="TreeGrafter"/>
</dbReference>
<name>A0A7S0Z9A7_9CHLO</name>
<dbReference type="SUPFAM" id="SSF63763">
    <property type="entry name" value="SAND domain-like"/>
    <property type="match status" value="1"/>
</dbReference>
<feature type="region of interest" description="Disordered" evidence="3">
    <location>
        <begin position="495"/>
        <end position="531"/>
    </location>
</feature>
<feature type="compositionally biased region" description="Basic and acidic residues" evidence="3">
    <location>
        <begin position="572"/>
        <end position="595"/>
    </location>
</feature>
<evidence type="ECO:0000256" key="1">
    <source>
        <dbReference type="PROSITE-ProRule" id="PRU00649"/>
    </source>
</evidence>
<dbReference type="Gene3D" id="1.20.930.10">
    <property type="entry name" value="Conserved domain common to transcription factors TFIIS, elongin A, CRSP70"/>
    <property type="match status" value="1"/>
</dbReference>
<keyword evidence="1" id="KW-0539">Nucleus</keyword>
<reference evidence="7" key="1">
    <citation type="submission" date="2021-01" db="EMBL/GenBank/DDBJ databases">
        <authorList>
            <person name="Corre E."/>
            <person name="Pelletier E."/>
            <person name="Niang G."/>
            <person name="Scheremetjew M."/>
            <person name="Finn R."/>
            <person name="Kale V."/>
            <person name="Holt S."/>
            <person name="Cochrane G."/>
            <person name="Meng A."/>
            <person name="Brown T."/>
            <person name="Cohen L."/>
        </authorList>
    </citation>
    <scope>NUCLEOTIDE SEQUENCE</scope>
    <source>
        <strain evidence="7">Clade-D-RCC1621</strain>
    </source>
</reference>